<reference evidence="1" key="1">
    <citation type="submission" date="2020-02" db="EMBL/GenBank/DDBJ databases">
        <authorList>
            <person name="Meier V. D."/>
        </authorList>
    </citation>
    <scope>NUCLEOTIDE SEQUENCE</scope>
    <source>
        <strain evidence="1">AVDCRST_MAG11</strain>
    </source>
</reference>
<organism evidence="1">
    <name type="scientific">uncultured Gemmatimonadaceae bacterium</name>
    <dbReference type="NCBI Taxonomy" id="246130"/>
    <lineage>
        <taxon>Bacteria</taxon>
        <taxon>Pseudomonadati</taxon>
        <taxon>Gemmatimonadota</taxon>
        <taxon>Gemmatimonadia</taxon>
        <taxon>Gemmatimonadales</taxon>
        <taxon>Gemmatimonadaceae</taxon>
        <taxon>environmental samples</taxon>
    </lineage>
</organism>
<evidence type="ECO:0000313" key="1">
    <source>
        <dbReference type="EMBL" id="CAA9342143.1"/>
    </source>
</evidence>
<dbReference type="EMBL" id="CADCTU010000658">
    <property type="protein sequence ID" value="CAA9342143.1"/>
    <property type="molecule type" value="Genomic_DNA"/>
</dbReference>
<dbReference type="SUPFAM" id="SSF55486">
    <property type="entry name" value="Metalloproteases ('zincins'), catalytic domain"/>
    <property type="match status" value="1"/>
</dbReference>
<gene>
    <name evidence="1" type="ORF">AVDCRST_MAG11-3031</name>
</gene>
<accession>A0A6J4LUJ8</accession>
<proteinExistence type="predicted"/>
<dbReference type="Gene3D" id="1.10.390.10">
    <property type="entry name" value="Neutral Protease Domain 2"/>
    <property type="match status" value="1"/>
</dbReference>
<dbReference type="InterPro" id="IPR027268">
    <property type="entry name" value="Peptidase_M4/M1_CTD_sf"/>
</dbReference>
<sequence length="86" mass="9857">MREPPVARVDGETWVAYDKGALAMYLLQERMGEDAVNRALRNLLRRYRFKDAPYPRSLDLVAALRAEATTAEDQTLITDLFERATL</sequence>
<name>A0A6J4LUJ8_9BACT</name>
<dbReference type="AlphaFoldDB" id="A0A6J4LUJ8"/>
<protein>
    <submittedName>
        <fullName evidence="1">Uncharacterized protein</fullName>
    </submittedName>
</protein>